<sequence>MASAVVVGQGKLAAKITNILCTSSIPVAFYGMDKPFRKLVEEMVRAHTEMTIPLQFVDDLRHQQEMYARLLENLRMTDDVSRLFGEVIIDTTRTANSPLLRAVRRFVSDAPVMSIGGTATDENTVAVHLYEPFEITRIAKVCPAL</sequence>
<name>A0A0K0DKE2_ANGCA</name>
<dbReference type="WBParaSite" id="ACAC_0001197201-mRNA-1">
    <property type="protein sequence ID" value="ACAC_0001197201-mRNA-1"/>
    <property type="gene ID" value="ACAC_0001197201"/>
</dbReference>
<organism evidence="1 2">
    <name type="scientific">Angiostrongylus cantonensis</name>
    <name type="common">Rat lungworm</name>
    <dbReference type="NCBI Taxonomy" id="6313"/>
    <lineage>
        <taxon>Eukaryota</taxon>
        <taxon>Metazoa</taxon>
        <taxon>Ecdysozoa</taxon>
        <taxon>Nematoda</taxon>
        <taxon>Chromadorea</taxon>
        <taxon>Rhabditida</taxon>
        <taxon>Rhabditina</taxon>
        <taxon>Rhabditomorpha</taxon>
        <taxon>Strongyloidea</taxon>
        <taxon>Metastrongylidae</taxon>
        <taxon>Angiostrongylus</taxon>
    </lineage>
</organism>
<protein>
    <submittedName>
        <fullName evidence="2">Alcohol dehydrogenase</fullName>
    </submittedName>
</protein>
<dbReference type="Proteomes" id="UP000035642">
    <property type="component" value="Unassembled WGS sequence"/>
</dbReference>
<reference evidence="2" key="2">
    <citation type="submission" date="2017-02" db="UniProtKB">
        <authorList>
            <consortium name="WormBaseParasite"/>
        </authorList>
    </citation>
    <scope>IDENTIFICATION</scope>
</reference>
<evidence type="ECO:0000313" key="1">
    <source>
        <dbReference type="Proteomes" id="UP000035642"/>
    </source>
</evidence>
<evidence type="ECO:0000313" key="2">
    <source>
        <dbReference type="WBParaSite" id="ACAC_0001197201-mRNA-1"/>
    </source>
</evidence>
<dbReference type="AlphaFoldDB" id="A0A0K0DKE2"/>
<proteinExistence type="predicted"/>
<reference evidence="1" key="1">
    <citation type="submission" date="2012-09" db="EMBL/GenBank/DDBJ databases">
        <authorList>
            <person name="Martin A.A."/>
        </authorList>
    </citation>
    <scope>NUCLEOTIDE SEQUENCE</scope>
</reference>
<keyword evidence="1" id="KW-1185">Reference proteome</keyword>
<accession>A0A0K0DKE2</accession>